<dbReference type="EMBL" id="VFLP01000121">
    <property type="protein sequence ID" value="TRX87791.1"/>
    <property type="molecule type" value="Genomic_DNA"/>
</dbReference>
<evidence type="ECO:0000256" key="14">
    <source>
        <dbReference type="SAM" id="Phobius"/>
    </source>
</evidence>
<dbReference type="GO" id="GO:0016567">
    <property type="term" value="P:protein ubiquitination"/>
    <property type="evidence" value="ECO:0007669"/>
    <property type="project" value="TreeGrafter"/>
</dbReference>
<evidence type="ECO:0000313" key="18">
    <source>
        <dbReference type="Proteomes" id="UP000319160"/>
    </source>
</evidence>
<comment type="caution">
    <text evidence="17">The sequence shown here is derived from an EMBL/GenBank/DDBJ whole genome shotgun (WGS) entry which is preliminary data.</text>
</comment>
<evidence type="ECO:0000256" key="2">
    <source>
        <dbReference type="ARBA" id="ARBA00004141"/>
    </source>
</evidence>
<comment type="catalytic activity">
    <reaction evidence="1">
        <text>S-ubiquitinyl-[E2 ubiquitin-conjugating enzyme]-L-cysteine + [acceptor protein]-L-lysine = [E2 ubiquitin-conjugating enzyme]-L-cysteine + N(6)-ubiquitinyl-[acceptor protein]-L-lysine.</text>
        <dbReference type="EC" id="2.3.2.27"/>
    </reaction>
</comment>
<feature type="signal peptide" evidence="15">
    <location>
        <begin position="1"/>
        <end position="27"/>
    </location>
</feature>
<accession>A0A553HIK5</accession>
<evidence type="ECO:0000259" key="16">
    <source>
        <dbReference type="PROSITE" id="PS50089"/>
    </source>
</evidence>
<dbReference type="PROSITE" id="PS50089">
    <property type="entry name" value="ZF_RING_2"/>
    <property type="match status" value="1"/>
</dbReference>
<dbReference type="SUPFAM" id="SSF57850">
    <property type="entry name" value="RING/U-box"/>
    <property type="match status" value="1"/>
</dbReference>
<evidence type="ECO:0000256" key="11">
    <source>
        <dbReference type="ARBA" id="ARBA00023136"/>
    </source>
</evidence>
<evidence type="ECO:0000256" key="8">
    <source>
        <dbReference type="ARBA" id="ARBA00022786"/>
    </source>
</evidence>
<dbReference type="InterPro" id="IPR001841">
    <property type="entry name" value="Znf_RING"/>
</dbReference>
<dbReference type="GO" id="GO:0006511">
    <property type="term" value="P:ubiquitin-dependent protein catabolic process"/>
    <property type="evidence" value="ECO:0007669"/>
    <property type="project" value="TreeGrafter"/>
</dbReference>
<evidence type="ECO:0000256" key="13">
    <source>
        <dbReference type="SAM" id="MobiDB-lite"/>
    </source>
</evidence>
<dbReference type="AlphaFoldDB" id="A0A553HIK5"/>
<sequence>MVDHSQSIKLLGANPALFLSLLGTAETDVIPQHSKPFGMSCTIGRRWRSVVIAKTNNPSRSNGHTVPSTIIQNITALSSQIAYSDNIIENVTTLSTNSVPTTKGTIQGLVYVPDLDDDDSCLDLSSKYVPENATRQADLPPTDYILIALVPWINVNCTKSFLAAAAMDPLHAMLVYRPDDEDGPPPDAGSDLWNLQAGWKQNNHFPIYAVSSGFGQRMMQQLSLYSGTLSEVPFADKINQTYSPNPEDYVRVWTQLSVVPEHSLLAIWALVLIILAVILSVAGGTSLLMHYVQNRRRASLRRRVRNGEINLEALGIKRLTVPLDHIRTYPLFTYNYTPPILSSPNSPNPLNSPTNVSFESASPSSHNRRDHSDRLDYQPTCLICLDHFESKVTIIRELSCGHIFHPECIDEFLNEMSSLCPICKASMYPRGHCPRITNSMVRRELSTRKLRSQRPFRIGFGSGWRRLMTRNGSENRPAHGRVSTSTELATSIHLHKPPSAPNNTRERMQELITPIDETNSDDGHPPCRFRGKASSSSNFENVVGADADTARIQMLGAQAAHYMCHKMTTTVLVTTSLLAKT</sequence>
<evidence type="ECO:0000256" key="9">
    <source>
        <dbReference type="ARBA" id="ARBA00022833"/>
    </source>
</evidence>
<feature type="chain" id="PRO_5021716157" description="RING-type E3 ubiquitin transferase" evidence="15">
    <location>
        <begin position="28"/>
        <end position="581"/>
    </location>
</feature>
<dbReference type="STRING" id="2512241.A0A553HIK5"/>
<evidence type="ECO:0000256" key="15">
    <source>
        <dbReference type="SAM" id="SignalP"/>
    </source>
</evidence>
<keyword evidence="7 12" id="KW-0863">Zinc-finger</keyword>
<evidence type="ECO:0000256" key="10">
    <source>
        <dbReference type="ARBA" id="ARBA00022989"/>
    </source>
</evidence>
<feature type="compositionally biased region" description="Low complexity" evidence="13">
    <location>
        <begin position="344"/>
        <end position="355"/>
    </location>
</feature>
<keyword evidence="4" id="KW-0808">Transferase</keyword>
<feature type="compositionally biased region" description="Polar residues" evidence="13">
    <location>
        <begin position="356"/>
        <end position="365"/>
    </location>
</feature>
<dbReference type="GO" id="GO:0008270">
    <property type="term" value="F:zinc ion binding"/>
    <property type="evidence" value="ECO:0007669"/>
    <property type="project" value="UniProtKB-KW"/>
</dbReference>
<keyword evidence="10 14" id="KW-1133">Transmembrane helix</keyword>
<dbReference type="GO" id="GO:0016020">
    <property type="term" value="C:membrane"/>
    <property type="evidence" value="ECO:0007669"/>
    <property type="project" value="UniProtKB-SubCell"/>
</dbReference>
<evidence type="ECO:0000256" key="4">
    <source>
        <dbReference type="ARBA" id="ARBA00022679"/>
    </source>
</evidence>
<feature type="region of interest" description="Disordered" evidence="13">
    <location>
        <begin position="516"/>
        <end position="535"/>
    </location>
</feature>
<dbReference type="SMART" id="SM00184">
    <property type="entry name" value="RING"/>
    <property type="match status" value="1"/>
</dbReference>
<name>A0A553HIK5_9PEZI</name>
<keyword evidence="18" id="KW-1185">Reference proteome</keyword>
<evidence type="ECO:0000256" key="3">
    <source>
        <dbReference type="ARBA" id="ARBA00012483"/>
    </source>
</evidence>
<feature type="region of interest" description="Disordered" evidence="13">
    <location>
        <begin position="344"/>
        <end position="373"/>
    </location>
</feature>
<keyword evidence="15" id="KW-0732">Signal</keyword>
<protein>
    <recommendedName>
        <fullName evidence="3">RING-type E3 ubiquitin transferase</fullName>
        <ecNumber evidence="3">2.3.2.27</ecNumber>
    </recommendedName>
</protein>
<dbReference type="EC" id="2.3.2.27" evidence="3"/>
<dbReference type="Pfam" id="PF13639">
    <property type="entry name" value="zf-RING_2"/>
    <property type="match status" value="1"/>
</dbReference>
<feature type="domain" description="RING-type" evidence="16">
    <location>
        <begin position="381"/>
        <end position="424"/>
    </location>
</feature>
<dbReference type="InterPro" id="IPR013083">
    <property type="entry name" value="Znf_RING/FYVE/PHD"/>
</dbReference>
<keyword evidence="11 14" id="KW-0472">Membrane</keyword>
<keyword evidence="6" id="KW-0479">Metal-binding</keyword>
<evidence type="ECO:0000256" key="5">
    <source>
        <dbReference type="ARBA" id="ARBA00022692"/>
    </source>
</evidence>
<dbReference type="PANTHER" id="PTHR45977:SF4">
    <property type="entry name" value="RING-TYPE DOMAIN-CONTAINING PROTEIN"/>
    <property type="match status" value="1"/>
</dbReference>
<keyword evidence="8" id="KW-0833">Ubl conjugation pathway</keyword>
<dbReference type="Gene3D" id="3.30.40.10">
    <property type="entry name" value="Zinc/RING finger domain, C3HC4 (zinc finger)"/>
    <property type="match status" value="1"/>
</dbReference>
<evidence type="ECO:0000256" key="7">
    <source>
        <dbReference type="ARBA" id="ARBA00022771"/>
    </source>
</evidence>
<dbReference type="OrthoDB" id="21204at2759"/>
<evidence type="ECO:0000256" key="6">
    <source>
        <dbReference type="ARBA" id="ARBA00022723"/>
    </source>
</evidence>
<evidence type="ECO:0000256" key="12">
    <source>
        <dbReference type="PROSITE-ProRule" id="PRU00175"/>
    </source>
</evidence>
<comment type="subcellular location">
    <subcellularLocation>
        <location evidence="2">Membrane</location>
        <topology evidence="2">Multi-pass membrane protein</topology>
    </subcellularLocation>
</comment>
<feature type="transmembrane region" description="Helical" evidence="14">
    <location>
        <begin position="265"/>
        <end position="292"/>
    </location>
</feature>
<reference evidence="18" key="1">
    <citation type="submission" date="2019-06" db="EMBL/GenBank/DDBJ databases">
        <title>Draft genome sequence of the griseofulvin-producing fungus Xylaria cubensis strain G536.</title>
        <authorList>
            <person name="Mead M.E."/>
            <person name="Raja H.A."/>
            <person name="Steenwyk J.L."/>
            <person name="Knowles S.L."/>
            <person name="Oberlies N.H."/>
            <person name="Rokas A."/>
        </authorList>
    </citation>
    <scope>NUCLEOTIDE SEQUENCE [LARGE SCALE GENOMIC DNA]</scope>
    <source>
        <strain evidence="18">G536</strain>
    </source>
</reference>
<dbReference type="Proteomes" id="UP000319160">
    <property type="component" value="Unassembled WGS sequence"/>
</dbReference>
<dbReference type="PANTHER" id="PTHR45977">
    <property type="entry name" value="TARGET OF ERK KINASE MPK-1"/>
    <property type="match status" value="1"/>
</dbReference>
<evidence type="ECO:0000313" key="17">
    <source>
        <dbReference type="EMBL" id="TRX87791.1"/>
    </source>
</evidence>
<keyword evidence="5 14" id="KW-0812">Transmembrane</keyword>
<organism evidence="17 18">
    <name type="scientific">Xylaria flabelliformis</name>
    <dbReference type="NCBI Taxonomy" id="2512241"/>
    <lineage>
        <taxon>Eukaryota</taxon>
        <taxon>Fungi</taxon>
        <taxon>Dikarya</taxon>
        <taxon>Ascomycota</taxon>
        <taxon>Pezizomycotina</taxon>
        <taxon>Sordariomycetes</taxon>
        <taxon>Xylariomycetidae</taxon>
        <taxon>Xylariales</taxon>
        <taxon>Xylariaceae</taxon>
        <taxon>Xylaria</taxon>
    </lineage>
</organism>
<gene>
    <name evidence="17" type="ORF">FHL15_011313</name>
</gene>
<keyword evidence="9" id="KW-0862">Zinc</keyword>
<proteinExistence type="predicted"/>
<evidence type="ECO:0000256" key="1">
    <source>
        <dbReference type="ARBA" id="ARBA00000900"/>
    </source>
</evidence>
<dbReference type="GO" id="GO:0061630">
    <property type="term" value="F:ubiquitin protein ligase activity"/>
    <property type="evidence" value="ECO:0007669"/>
    <property type="project" value="UniProtKB-EC"/>
</dbReference>